<name>A0A8S3XPX0_PARAO</name>
<evidence type="ECO:0000313" key="2">
    <source>
        <dbReference type="Proteomes" id="UP000691718"/>
    </source>
</evidence>
<proteinExistence type="predicted"/>
<dbReference type="EMBL" id="CAJQZP010001278">
    <property type="protein sequence ID" value="CAG5035634.1"/>
    <property type="molecule type" value="Genomic_DNA"/>
</dbReference>
<dbReference type="Proteomes" id="UP000691718">
    <property type="component" value="Unassembled WGS sequence"/>
</dbReference>
<keyword evidence="2" id="KW-1185">Reference proteome</keyword>
<reference evidence="1" key="1">
    <citation type="submission" date="2021-04" db="EMBL/GenBank/DDBJ databases">
        <authorList>
            <person name="Tunstrom K."/>
        </authorList>
    </citation>
    <scope>NUCLEOTIDE SEQUENCE</scope>
</reference>
<organism evidence="1 2">
    <name type="scientific">Parnassius apollo</name>
    <name type="common">Apollo butterfly</name>
    <name type="synonym">Papilio apollo</name>
    <dbReference type="NCBI Taxonomy" id="110799"/>
    <lineage>
        <taxon>Eukaryota</taxon>
        <taxon>Metazoa</taxon>
        <taxon>Ecdysozoa</taxon>
        <taxon>Arthropoda</taxon>
        <taxon>Hexapoda</taxon>
        <taxon>Insecta</taxon>
        <taxon>Pterygota</taxon>
        <taxon>Neoptera</taxon>
        <taxon>Endopterygota</taxon>
        <taxon>Lepidoptera</taxon>
        <taxon>Glossata</taxon>
        <taxon>Ditrysia</taxon>
        <taxon>Papilionoidea</taxon>
        <taxon>Papilionidae</taxon>
        <taxon>Parnassiinae</taxon>
        <taxon>Parnassini</taxon>
        <taxon>Parnassius</taxon>
        <taxon>Parnassius</taxon>
    </lineage>
</organism>
<sequence length="134" mass="15397">MAENEEERILRWFNECDSDSDYGDNCSEHIDHDSVSEISDLEDNSEELSRFNTAKSFAEIVPQNGELIHGEPLPSSRSHGSSRGYWYGSNKFKWSKTPLYSSRYRRKNIVTQLPGLAREARRTDIFTASCLLTN</sequence>
<accession>A0A8S3XPX0</accession>
<gene>
    <name evidence="1" type="ORF">PAPOLLO_LOCUS20590</name>
</gene>
<evidence type="ECO:0000313" key="1">
    <source>
        <dbReference type="EMBL" id="CAG5035634.1"/>
    </source>
</evidence>
<protein>
    <submittedName>
        <fullName evidence="1">(apollo) hypothetical protein</fullName>
    </submittedName>
</protein>
<dbReference type="OrthoDB" id="10466624at2759"/>
<comment type="caution">
    <text evidence="1">The sequence shown here is derived from an EMBL/GenBank/DDBJ whole genome shotgun (WGS) entry which is preliminary data.</text>
</comment>
<dbReference type="AlphaFoldDB" id="A0A8S3XPX0"/>